<protein>
    <submittedName>
        <fullName evidence="3">Glycosyltransferase</fullName>
    </submittedName>
</protein>
<dbReference type="GO" id="GO:0016757">
    <property type="term" value="F:glycosyltransferase activity"/>
    <property type="evidence" value="ECO:0007669"/>
    <property type="project" value="InterPro"/>
</dbReference>
<feature type="domain" description="Glycosyltransferase subfamily 4-like N-terminal" evidence="2">
    <location>
        <begin position="22"/>
        <end position="218"/>
    </location>
</feature>
<dbReference type="InterPro" id="IPR028098">
    <property type="entry name" value="Glyco_trans_4-like_N"/>
</dbReference>
<proteinExistence type="predicted"/>
<evidence type="ECO:0000259" key="1">
    <source>
        <dbReference type="Pfam" id="PF00534"/>
    </source>
</evidence>
<dbReference type="EMBL" id="RAPE01000004">
    <property type="protein sequence ID" value="RKF13483.1"/>
    <property type="molecule type" value="Genomic_DNA"/>
</dbReference>
<dbReference type="OrthoDB" id="9801573at2"/>
<evidence type="ECO:0000259" key="2">
    <source>
        <dbReference type="Pfam" id="PF13439"/>
    </source>
</evidence>
<dbReference type="InterPro" id="IPR001296">
    <property type="entry name" value="Glyco_trans_1"/>
</dbReference>
<name>A0A3A8B2B9_9RHOB</name>
<keyword evidence="4" id="KW-1185">Reference proteome</keyword>
<sequence>MGVGMTQPHIMVVNVYFAPNSYGGATVVAEEVARALAGRGCRITAVSMVCRGELAPYAVIKSEVGGITSYLVNLPARRSTAEAYDNPAVAEALGALIDGERPDLLHAHCVQDVGAGVIAVARARDVPVVLSVHDFWWICSRQFMVTPDLRYCGQSPVRLEKCRGCVPDMSAARTRSAVLLRQAEMADAITYPGRFARDLCEASGLAPGRGVIWPNGVRLPGPAFGKLQAARRARDPQLAFGYLGGPSEIKGWPDIRAAFNGLKRSDFSVHLADGSTDGSWWRGADFSALPGDWRVHPRFSQEGMDAFYAQIDVLLFPSQWKETFGLAIREALARGIRVIQTDSGGTVEHGAADPAGLIPIGAGPGPLRARIEEELRAGIRPMEPVPVTSFEDQAEAFLALARPLLGEISPPTATAQPARHGNWDSAA</sequence>
<dbReference type="InterPro" id="IPR050194">
    <property type="entry name" value="Glycosyltransferase_grp1"/>
</dbReference>
<comment type="caution">
    <text evidence="3">The sequence shown here is derived from an EMBL/GenBank/DDBJ whole genome shotgun (WGS) entry which is preliminary data.</text>
</comment>
<gene>
    <name evidence="3" type="ORF">D6850_14380</name>
</gene>
<dbReference type="Proteomes" id="UP000281128">
    <property type="component" value="Unassembled WGS sequence"/>
</dbReference>
<reference evidence="3 4" key="1">
    <citation type="submission" date="2018-09" db="EMBL/GenBank/DDBJ databases">
        <title>Roseovarius spongiae sp. nov., isolated from a marine sponge.</title>
        <authorList>
            <person name="Zhuang L."/>
            <person name="Luo L."/>
        </authorList>
    </citation>
    <scope>NUCLEOTIDE SEQUENCE [LARGE SCALE GENOMIC DNA]</scope>
    <source>
        <strain evidence="3 4">HN-E21</strain>
    </source>
</reference>
<dbReference type="AlphaFoldDB" id="A0A3A8B2B9"/>
<evidence type="ECO:0000313" key="3">
    <source>
        <dbReference type="EMBL" id="RKF13483.1"/>
    </source>
</evidence>
<dbReference type="PANTHER" id="PTHR45947">
    <property type="entry name" value="SULFOQUINOVOSYL TRANSFERASE SQD2"/>
    <property type="match status" value="1"/>
</dbReference>
<dbReference type="Gene3D" id="3.40.50.2000">
    <property type="entry name" value="Glycogen Phosphorylase B"/>
    <property type="match status" value="2"/>
</dbReference>
<dbReference type="Pfam" id="PF13439">
    <property type="entry name" value="Glyco_transf_4"/>
    <property type="match status" value="1"/>
</dbReference>
<feature type="domain" description="Glycosyl transferase family 1" evidence="1">
    <location>
        <begin position="292"/>
        <end position="348"/>
    </location>
</feature>
<evidence type="ECO:0000313" key="4">
    <source>
        <dbReference type="Proteomes" id="UP000281128"/>
    </source>
</evidence>
<accession>A0A3A8B2B9</accession>
<keyword evidence="3" id="KW-0808">Transferase</keyword>
<dbReference type="Pfam" id="PF00534">
    <property type="entry name" value="Glycos_transf_1"/>
    <property type="match status" value="1"/>
</dbReference>
<organism evidence="3 4">
    <name type="scientific">Roseovarius spongiae</name>
    <dbReference type="NCBI Taxonomy" id="2320272"/>
    <lineage>
        <taxon>Bacteria</taxon>
        <taxon>Pseudomonadati</taxon>
        <taxon>Pseudomonadota</taxon>
        <taxon>Alphaproteobacteria</taxon>
        <taxon>Rhodobacterales</taxon>
        <taxon>Roseobacteraceae</taxon>
        <taxon>Roseovarius</taxon>
    </lineage>
</organism>
<dbReference type="PANTHER" id="PTHR45947:SF13">
    <property type="entry name" value="TRANSFERASE"/>
    <property type="match status" value="1"/>
</dbReference>
<dbReference type="SUPFAM" id="SSF53756">
    <property type="entry name" value="UDP-Glycosyltransferase/glycogen phosphorylase"/>
    <property type="match status" value="1"/>
</dbReference>